<dbReference type="InterPro" id="IPR005229">
    <property type="entry name" value="YicC/YloC-like"/>
</dbReference>
<evidence type="ECO:0000256" key="5">
    <source>
        <dbReference type="ARBA" id="ARBA00035648"/>
    </source>
</evidence>
<keyword evidence="9" id="KW-1185">Reference proteome</keyword>
<dbReference type="GO" id="GO:0016787">
    <property type="term" value="F:hydrolase activity"/>
    <property type="evidence" value="ECO:0007669"/>
    <property type="project" value="UniProtKB-KW"/>
</dbReference>
<evidence type="ECO:0000259" key="7">
    <source>
        <dbReference type="Pfam" id="PF08340"/>
    </source>
</evidence>
<dbReference type="AlphaFoldDB" id="E0E4H0"/>
<dbReference type="Pfam" id="PF08340">
    <property type="entry name" value="YicC-like_C"/>
    <property type="match status" value="1"/>
</dbReference>
<dbReference type="PANTHER" id="PTHR30636">
    <property type="entry name" value="UPF0701 PROTEIN YICC"/>
    <property type="match status" value="1"/>
</dbReference>
<protein>
    <submittedName>
        <fullName evidence="8">TIGR00255 family protein</fullName>
    </submittedName>
</protein>
<dbReference type="GeneID" id="84801183"/>
<evidence type="ECO:0000313" key="8">
    <source>
        <dbReference type="EMBL" id="EFM64209.1"/>
    </source>
</evidence>
<comment type="caution">
    <text evidence="8">The sequence shown here is derived from an EMBL/GenBank/DDBJ whole genome shotgun (WGS) entry which is preliminary data.</text>
</comment>
<dbReference type="eggNOG" id="COG1561">
    <property type="taxonomic scope" value="Bacteria"/>
</dbReference>
<evidence type="ECO:0000256" key="3">
    <source>
        <dbReference type="ARBA" id="ARBA00022759"/>
    </source>
</evidence>
<evidence type="ECO:0000256" key="2">
    <source>
        <dbReference type="ARBA" id="ARBA00022722"/>
    </source>
</evidence>
<dbReference type="InterPro" id="IPR013527">
    <property type="entry name" value="YicC-like_N"/>
</dbReference>
<evidence type="ECO:0000259" key="6">
    <source>
        <dbReference type="Pfam" id="PF03755"/>
    </source>
</evidence>
<evidence type="ECO:0000256" key="1">
    <source>
        <dbReference type="ARBA" id="ARBA00001968"/>
    </source>
</evidence>
<dbReference type="STRING" id="596315.HMPREF0634_1347"/>
<dbReference type="EMBL" id="ADGQ01000066">
    <property type="protein sequence ID" value="EFM64209.1"/>
    <property type="molecule type" value="Genomic_DNA"/>
</dbReference>
<proteinExistence type="inferred from homology"/>
<keyword evidence="4" id="KW-0378">Hydrolase</keyword>
<sequence>MAKSMTGFGIGEFKDQYYNLSVECKTINHKYLDINPRMPRKLSFLEDKLRFLIKDHLNRGRVDIFVKFETVTSVGSQLVYDAELAKQYYHILKNIKADFGLEEPISPVDIAKFPDVVKITEAEDDEEILWNMLSEAANKALENLCNMRIIEGQKLEKDILTRADLLEESVCDLEKYTESIEKEYKEKLYTRISELLDDPKVVDEYRLAQEVAIYADKSNITEEIVRFKSHINQLRDTVTADESVGRKMDFLIQEMNREVNTMGSKSSDVSIANLVINMKAELEKIREQVQNIE</sequence>
<keyword evidence="2" id="KW-0540">Nuclease</keyword>
<accession>E0E4H0</accession>
<organism evidence="8 9">
    <name type="scientific">Peptostreptococcus stomatis DSM 17678</name>
    <dbReference type="NCBI Taxonomy" id="596315"/>
    <lineage>
        <taxon>Bacteria</taxon>
        <taxon>Bacillati</taxon>
        <taxon>Bacillota</taxon>
        <taxon>Clostridia</taxon>
        <taxon>Peptostreptococcales</taxon>
        <taxon>Peptostreptococcaceae</taxon>
        <taxon>Peptostreptococcus</taxon>
    </lineage>
</organism>
<evidence type="ECO:0000256" key="4">
    <source>
        <dbReference type="ARBA" id="ARBA00022801"/>
    </source>
</evidence>
<dbReference type="PANTHER" id="PTHR30636:SF3">
    <property type="entry name" value="UPF0701 PROTEIN YICC"/>
    <property type="match status" value="1"/>
</dbReference>
<dbReference type="Proteomes" id="UP000003244">
    <property type="component" value="Unassembled WGS sequence"/>
</dbReference>
<comment type="similarity">
    <text evidence="5">Belongs to the YicC/YloC family.</text>
</comment>
<gene>
    <name evidence="8" type="ORF">HMPREF0634_1347</name>
</gene>
<dbReference type="Pfam" id="PF03755">
    <property type="entry name" value="YicC-like_N"/>
    <property type="match status" value="1"/>
</dbReference>
<dbReference type="GO" id="GO:0004521">
    <property type="term" value="F:RNA endonuclease activity"/>
    <property type="evidence" value="ECO:0007669"/>
    <property type="project" value="InterPro"/>
</dbReference>
<evidence type="ECO:0000313" key="9">
    <source>
        <dbReference type="Proteomes" id="UP000003244"/>
    </source>
</evidence>
<dbReference type="OrthoDB" id="9771229at2"/>
<feature type="domain" description="Endoribonuclease YicC-like C-terminal" evidence="7">
    <location>
        <begin position="174"/>
        <end position="293"/>
    </location>
</feature>
<reference evidence="8 9" key="1">
    <citation type="submission" date="2010-08" db="EMBL/GenBank/DDBJ databases">
        <authorList>
            <person name="Harkins D.M."/>
            <person name="Madupu R."/>
            <person name="Durkin A.S."/>
            <person name="Torralba M."/>
            <person name="Methe B."/>
            <person name="Sutton G.G."/>
            <person name="Nelson K.E."/>
        </authorList>
    </citation>
    <scope>NUCLEOTIDE SEQUENCE [LARGE SCALE GENOMIC DNA]</scope>
    <source>
        <strain evidence="8 9">DSM 17678</strain>
    </source>
</reference>
<name>E0E4H0_9FIRM</name>
<dbReference type="InterPro" id="IPR013551">
    <property type="entry name" value="YicC-like_C"/>
</dbReference>
<comment type="cofactor">
    <cofactor evidence="1">
        <name>a divalent metal cation</name>
        <dbReference type="ChEBI" id="CHEBI:60240"/>
    </cofactor>
</comment>
<dbReference type="NCBIfam" id="TIGR00255">
    <property type="entry name" value="YicC/YloC family endoribonuclease"/>
    <property type="match status" value="1"/>
</dbReference>
<dbReference type="RefSeq" id="WP_007790572.1">
    <property type="nucleotide sequence ID" value="NZ_ADGQ01000066.1"/>
</dbReference>
<feature type="domain" description="Endoribonuclease YicC-like N-terminal" evidence="6">
    <location>
        <begin position="3"/>
        <end position="156"/>
    </location>
</feature>
<keyword evidence="3" id="KW-0255">Endonuclease</keyword>